<evidence type="ECO:0000256" key="2">
    <source>
        <dbReference type="ARBA" id="ARBA00022737"/>
    </source>
</evidence>
<dbReference type="InterPro" id="IPR011990">
    <property type="entry name" value="TPR-like_helical_dom_sf"/>
</dbReference>
<evidence type="ECO:0000256" key="3">
    <source>
        <dbReference type="PROSITE-ProRule" id="PRU00708"/>
    </source>
</evidence>
<reference evidence="4" key="1">
    <citation type="submission" date="2020-06" db="EMBL/GenBank/DDBJ databases">
        <authorList>
            <person name="Li T."/>
            <person name="Hu X."/>
            <person name="Zhang T."/>
            <person name="Song X."/>
            <person name="Zhang H."/>
            <person name="Dai N."/>
            <person name="Sheng W."/>
            <person name="Hou X."/>
            <person name="Wei L."/>
        </authorList>
    </citation>
    <scope>NUCLEOTIDE SEQUENCE</scope>
    <source>
        <strain evidence="4">KEN8</strain>
        <tissue evidence="4">Leaf</tissue>
    </source>
</reference>
<dbReference type="EMBL" id="JACGWM010000904">
    <property type="protein sequence ID" value="KAL0297820.1"/>
    <property type="molecule type" value="Genomic_DNA"/>
</dbReference>
<dbReference type="PROSITE" id="PS51375">
    <property type="entry name" value="PPR"/>
    <property type="match status" value="2"/>
</dbReference>
<feature type="repeat" description="PPR" evidence="3">
    <location>
        <begin position="151"/>
        <end position="185"/>
    </location>
</feature>
<keyword evidence="2" id="KW-0677">Repeat</keyword>
<sequence>MFVQFSDSQLFTHIEFNKTGITYCGAFCNSTCQEIQRSNQTKSKQKNQVLECLGHGHMSKKNGLERAPGGRVERKYSFLAVLELKVEALMAEEQLGWERALEIFEWFKMKRCYEVNVIHYNIMFKILGKARQWCEVERLWGEMWKRGIKPINSTYGTLIDVYCKGGFRDLAIKWLELMNKSGMEPDEVTTGIVVQMYKKGRDFKRAEEFFKKWSNSMVDERGSAIVWSEAHVSGDFSKCL</sequence>
<gene>
    <name evidence="4" type="ORF">Scaly_3083100</name>
</gene>
<dbReference type="PANTHER" id="PTHR47447">
    <property type="entry name" value="OS03G0856100 PROTEIN"/>
    <property type="match status" value="1"/>
</dbReference>
<proteinExistence type="inferred from homology"/>
<dbReference type="NCBIfam" id="TIGR00756">
    <property type="entry name" value="PPR"/>
    <property type="match status" value="2"/>
</dbReference>
<evidence type="ECO:0000313" key="4">
    <source>
        <dbReference type="EMBL" id="KAL0297820.1"/>
    </source>
</evidence>
<dbReference type="Gene3D" id="1.25.40.10">
    <property type="entry name" value="Tetratricopeptide repeat domain"/>
    <property type="match status" value="1"/>
</dbReference>
<accession>A0AAW2JVU6</accession>
<comment type="caution">
    <text evidence="4">The sequence shown here is derived from an EMBL/GenBank/DDBJ whole genome shotgun (WGS) entry which is preliminary data.</text>
</comment>
<feature type="repeat" description="PPR" evidence="3">
    <location>
        <begin position="116"/>
        <end position="150"/>
    </location>
</feature>
<reference evidence="4" key="2">
    <citation type="journal article" date="2024" name="Plant">
        <title>Genomic evolution and insights into agronomic trait innovations of Sesamum species.</title>
        <authorList>
            <person name="Miao H."/>
            <person name="Wang L."/>
            <person name="Qu L."/>
            <person name="Liu H."/>
            <person name="Sun Y."/>
            <person name="Le M."/>
            <person name="Wang Q."/>
            <person name="Wei S."/>
            <person name="Zheng Y."/>
            <person name="Lin W."/>
            <person name="Duan Y."/>
            <person name="Cao H."/>
            <person name="Xiong S."/>
            <person name="Wang X."/>
            <person name="Wei L."/>
            <person name="Li C."/>
            <person name="Ma Q."/>
            <person name="Ju M."/>
            <person name="Zhao R."/>
            <person name="Li G."/>
            <person name="Mu C."/>
            <person name="Tian Q."/>
            <person name="Mei H."/>
            <person name="Zhang T."/>
            <person name="Gao T."/>
            <person name="Zhang H."/>
        </authorList>
    </citation>
    <scope>NUCLEOTIDE SEQUENCE</scope>
    <source>
        <strain evidence="4">KEN8</strain>
    </source>
</reference>
<organism evidence="4">
    <name type="scientific">Sesamum calycinum</name>
    <dbReference type="NCBI Taxonomy" id="2727403"/>
    <lineage>
        <taxon>Eukaryota</taxon>
        <taxon>Viridiplantae</taxon>
        <taxon>Streptophyta</taxon>
        <taxon>Embryophyta</taxon>
        <taxon>Tracheophyta</taxon>
        <taxon>Spermatophyta</taxon>
        <taxon>Magnoliopsida</taxon>
        <taxon>eudicotyledons</taxon>
        <taxon>Gunneridae</taxon>
        <taxon>Pentapetalae</taxon>
        <taxon>asterids</taxon>
        <taxon>lamiids</taxon>
        <taxon>Lamiales</taxon>
        <taxon>Pedaliaceae</taxon>
        <taxon>Sesamum</taxon>
    </lineage>
</organism>
<dbReference type="PANTHER" id="PTHR47447:SF17">
    <property type="entry name" value="OS12G0638900 PROTEIN"/>
    <property type="match status" value="1"/>
</dbReference>
<dbReference type="AlphaFoldDB" id="A0AAW2JVU6"/>
<dbReference type="InterPro" id="IPR002885">
    <property type="entry name" value="PPR_rpt"/>
</dbReference>
<protein>
    <submittedName>
        <fullName evidence="4">Pentatricopeptide repeat-containing protein</fullName>
    </submittedName>
</protein>
<dbReference type="Pfam" id="PF13041">
    <property type="entry name" value="PPR_2"/>
    <property type="match status" value="1"/>
</dbReference>
<evidence type="ECO:0000256" key="1">
    <source>
        <dbReference type="ARBA" id="ARBA00007626"/>
    </source>
</evidence>
<name>A0AAW2JVU6_9LAMI</name>
<comment type="similarity">
    <text evidence="1">Belongs to the PPR family. P subfamily.</text>
</comment>